<evidence type="ECO:0008006" key="2">
    <source>
        <dbReference type="Google" id="ProtNLM"/>
    </source>
</evidence>
<reference evidence="1" key="1">
    <citation type="journal article" date="2020" name="mSystems">
        <title>Genome- and Community-Level Interaction Insights into Carbon Utilization and Element Cycling Functions of Hydrothermarchaeota in Hydrothermal Sediment.</title>
        <authorList>
            <person name="Zhou Z."/>
            <person name="Liu Y."/>
            <person name="Xu W."/>
            <person name="Pan J."/>
            <person name="Luo Z.H."/>
            <person name="Li M."/>
        </authorList>
    </citation>
    <scope>NUCLEOTIDE SEQUENCE [LARGE SCALE GENOMIC DNA]</scope>
    <source>
        <strain evidence="1">HyVt-345</strain>
    </source>
</reference>
<sequence>MRIDIAGKVREKKLASNKALLPLFEALVNSIHAIEELNSNNPGFIEIEAERLPQENLGSENNDSNFDKKKPIIAFKITDNGIGFNPDNWDSFNLAHSSYKYNKGGKGIGRITWLRAFSSVQIDSVYRQNGHYNRRQFEFKISKDGVENPQDKKVETPNPQRRTCVYLKNLNERFQQWTNSDLEDIAIKIIEHCFSFFREQDCPRIILKDDYDEIVVNDYFKNYTRDSLDRKSAKIKGHNFDFEIVKMYTSKPDNKIHYRAHRREVMSDKLTDFIPELKQPLTDEEGEKFSLAVYVSSDYLDDKVNEERTEISFSKADEFFPKEIEKIEVSEKAVAIVRELYQEYINIIEQDRLENIRKFVSRHPRYRYLEKYKLEELKKISSNLGGKKLEIELFKLQNELERDVKREANKMLDSIKEIDHKAAFDETHTDLYNKIIEVGNSKLAEYVVHRSYILKHLSKHLKKSKNDKYSKEEIIHNLIFPVKKTSDEIQLEEHNLWVIDERLAFHDYLASDIPLTSNKRTESTSLKRPDLVVFNKAHLLNESDNYSSIVIVEFKKPMRDDYNEADNPITQVLNYVIEIQENNALDANGRPISVRKGTPYYAYIISDLTPKLRTLAKKAGFTAHPDNQGFFAYNSNFELYTEIISFDKMVKDSRKRNQILFDKLNLPTQ</sequence>
<evidence type="ECO:0000313" key="1">
    <source>
        <dbReference type="EMBL" id="HEA20809.1"/>
    </source>
</evidence>
<organism evidence="1">
    <name type="scientific">Pricia antarctica</name>
    <dbReference type="NCBI Taxonomy" id="641691"/>
    <lineage>
        <taxon>Bacteria</taxon>
        <taxon>Pseudomonadati</taxon>
        <taxon>Bacteroidota</taxon>
        <taxon>Flavobacteriia</taxon>
        <taxon>Flavobacteriales</taxon>
        <taxon>Flavobacteriaceae</taxon>
        <taxon>Pricia</taxon>
    </lineage>
</organism>
<dbReference type="AlphaFoldDB" id="A0A831VUQ2"/>
<comment type="caution">
    <text evidence="1">The sequence shown here is derived from an EMBL/GenBank/DDBJ whole genome shotgun (WGS) entry which is preliminary data.</text>
</comment>
<dbReference type="SUPFAM" id="SSF55874">
    <property type="entry name" value="ATPase domain of HSP90 chaperone/DNA topoisomerase II/histidine kinase"/>
    <property type="match status" value="1"/>
</dbReference>
<proteinExistence type="predicted"/>
<dbReference type="InterPro" id="IPR036890">
    <property type="entry name" value="HATPase_C_sf"/>
</dbReference>
<dbReference type="Proteomes" id="UP000886191">
    <property type="component" value="Unassembled WGS sequence"/>
</dbReference>
<dbReference type="EMBL" id="DRGL01000025">
    <property type="protein sequence ID" value="HEA20809.1"/>
    <property type="molecule type" value="Genomic_DNA"/>
</dbReference>
<gene>
    <name evidence="1" type="ORF">ENH87_07810</name>
</gene>
<protein>
    <recommendedName>
        <fullName evidence="2">Histidine kinase-, DNA gyrase B-, and HSP90-like ATPase</fullName>
    </recommendedName>
</protein>
<dbReference type="Gene3D" id="3.30.565.10">
    <property type="entry name" value="Histidine kinase-like ATPase, C-terminal domain"/>
    <property type="match status" value="1"/>
</dbReference>
<accession>A0A831VUQ2</accession>
<name>A0A831VUQ2_9FLAO</name>